<dbReference type="SUPFAM" id="SSF53756">
    <property type="entry name" value="UDP-Glycosyltransferase/glycogen phosphorylase"/>
    <property type="match status" value="1"/>
</dbReference>
<dbReference type="RefSeq" id="WP_141191837.1">
    <property type="nucleotide sequence ID" value="NZ_JBHUMR010000004.1"/>
</dbReference>
<dbReference type="PANTHER" id="PTHR12526:SF629">
    <property type="entry name" value="TEICHURONIC ACID BIOSYNTHESIS GLYCOSYLTRANSFERASE TUAH-RELATED"/>
    <property type="match status" value="1"/>
</dbReference>
<reference evidence="5" key="1">
    <citation type="journal article" date="2019" name="Int. J. Syst. Evol. Microbiol.">
        <title>The Global Catalogue of Microorganisms (GCM) 10K type strain sequencing project: providing services to taxonomists for standard genome sequencing and annotation.</title>
        <authorList>
            <consortium name="The Broad Institute Genomics Platform"/>
            <consortium name="The Broad Institute Genome Sequencing Center for Infectious Disease"/>
            <person name="Wu L."/>
            <person name="Ma J."/>
        </authorList>
    </citation>
    <scope>NUCLEOTIDE SEQUENCE [LARGE SCALE GENOMIC DNA]</scope>
    <source>
        <strain evidence="5">TISTR 2241</strain>
    </source>
</reference>
<feature type="domain" description="Glycosyl transferase family 1" evidence="3">
    <location>
        <begin position="236"/>
        <end position="362"/>
    </location>
</feature>
<accession>A0ABW5PMJ1</accession>
<sequence length="390" mass="45996">MRMMKNIHVIIATAEWHQDQLRYRRHRLAEFLQKKSDTEEVIWLCPTPRKTTDHFITLKNGIKQWAIQDLSPQKVFRFGRYMDLFYKHKLTSFTQYINQIKKKNRLILWYTFPGFPYVADTSPWERIIYDCSDNWTNSINGKKSFASYFRQQVIQKAEERIINKAHRIFCTSQYLHDQVIQKIERPSKSHIYTFENGVEFNLFRVKQFPQRAILPDGFNGTVLGFIGGIKSKLDFELIHDVAKKKPNWLFLFVGPDQTTENDGFHQLLNNKHVVWTGSIDPFDVPKYMQLIDIGIMPYKASPYNQAIFPLKLFEFLAAGKPAIGVHLPSTTKYVEQAVYNHLKTNDSQAFIQACEKLEYEKDCSEYIERRIQVASGKNWNDIFEKMLQLV</sequence>
<comment type="caution">
    <text evidence="4">The sequence shown here is derived from an EMBL/GenBank/DDBJ whole genome shotgun (WGS) entry which is preliminary data.</text>
</comment>
<keyword evidence="2 4" id="KW-0808">Transferase</keyword>
<evidence type="ECO:0000313" key="4">
    <source>
        <dbReference type="EMBL" id="MFD2615958.1"/>
    </source>
</evidence>
<dbReference type="Proteomes" id="UP001597458">
    <property type="component" value="Unassembled WGS sequence"/>
</dbReference>
<gene>
    <name evidence="4" type="ORF">ACFSTF_01285</name>
</gene>
<name>A0ABW5PMJ1_9BACI</name>
<dbReference type="EC" id="2.4.-.-" evidence="4"/>
<protein>
    <submittedName>
        <fullName evidence="4">Glycosyltransferase</fullName>
        <ecNumber evidence="4">2.4.-.-</ecNumber>
    </submittedName>
</protein>
<evidence type="ECO:0000256" key="1">
    <source>
        <dbReference type="ARBA" id="ARBA00022676"/>
    </source>
</evidence>
<proteinExistence type="predicted"/>
<dbReference type="EMBL" id="JBHUMR010000004">
    <property type="protein sequence ID" value="MFD2615958.1"/>
    <property type="molecule type" value="Genomic_DNA"/>
</dbReference>
<keyword evidence="5" id="KW-1185">Reference proteome</keyword>
<dbReference type="Gene3D" id="3.40.50.11010">
    <property type="match status" value="1"/>
</dbReference>
<dbReference type="NCBIfam" id="NF047676">
    <property type="entry name" value="TeichurnBiosyTuaH"/>
    <property type="match status" value="1"/>
</dbReference>
<keyword evidence="1 4" id="KW-0328">Glycosyltransferase</keyword>
<evidence type="ECO:0000313" key="5">
    <source>
        <dbReference type="Proteomes" id="UP001597458"/>
    </source>
</evidence>
<dbReference type="GO" id="GO:0016757">
    <property type="term" value="F:glycosyltransferase activity"/>
    <property type="evidence" value="ECO:0007669"/>
    <property type="project" value="UniProtKB-KW"/>
</dbReference>
<evidence type="ECO:0000259" key="3">
    <source>
        <dbReference type="Pfam" id="PF00534"/>
    </source>
</evidence>
<dbReference type="PANTHER" id="PTHR12526">
    <property type="entry name" value="GLYCOSYLTRANSFERASE"/>
    <property type="match status" value="1"/>
</dbReference>
<evidence type="ECO:0000256" key="2">
    <source>
        <dbReference type="ARBA" id="ARBA00022679"/>
    </source>
</evidence>
<organism evidence="4 5">
    <name type="scientific">Terrilactibacillus laevilacticus</name>
    <dbReference type="NCBI Taxonomy" id="1380157"/>
    <lineage>
        <taxon>Bacteria</taxon>
        <taxon>Bacillati</taxon>
        <taxon>Bacillota</taxon>
        <taxon>Bacilli</taxon>
        <taxon>Bacillales</taxon>
        <taxon>Bacillaceae</taxon>
        <taxon>Terrilactibacillus</taxon>
    </lineage>
</organism>
<dbReference type="InterPro" id="IPR001296">
    <property type="entry name" value="Glyco_trans_1"/>
</dbReference>
<dbReference type="Gene3D" id="3.40.50.2000">
    <property type="entry name" value="Glycogen Phosphorylase B"/>
    <property type="match status" value="1"/>
</dbReference>
<dbReference type="Pfam" id="PF00534">
    <property type="entry name" value="Glycos_transf_1"/>
    <property type="match status" value="1"/>
</dbReference>